<comment type="caution">
    <text evidence="2">The sequence shown here is derived from an EMBL/GenBank/DDBJ whole genome shotgun (WGS) entry which is preliminary data.</text>
</comment>
<dbReference type="OrthoDB" id="7881616at2759"/>
<dbReference type="InterPro" id="IPR043144">
    <property type="entry name" value="Mal/L-sulf/L-lact_DH-like_ah"/>
</dbReference>
<dbReference type="InterPro" id="IPR036111">
    <property type="entry name" value="Mal/L-sulfo/L-lacto_DH-like_sf"/>
</dbReference>
<dbReference type="Proteomes" id="UP000027920">
    <property type="component" value="Unassembled WGS sequence"/>
</dbReference>
<dbReference type="STRING" id="1182545.A0A072PI72"/>
<gene>
    <name evidence="2" type="ORF">A1O9_04622</name>
</gene>
<keyword evidence="1" id="KW-0560">Oxidoreductase</keyword>
<protein>
    <submittedName>
        <fullName evidence="2">Uncharacterized protein</fullName>
    </submittedName>
</protein>
<organism evidence="2 3">
    <name type="scientific">Exophiala aquamarina CBS 119918</name>
    <dbReference type="NCBI Taxonomy" id="1182545"/>
    <lineage>
        <taxon>Eukaryota</taxon>
        <taxon>Fungi</taxon>
        <taxon>Dikarya</taxon>
        <taxon>Ascomycota</taxon>
        <taxon>Pezizomycotina</taxon>
        <taxon>Eurotiomycetes</taxon>
        <taxon>Chaetothyriomycetidae</taxon>
        <taxon>Chaetothyriales</taxon>
        <taxon>Herpotrichiellaceae</taxon>
        <taxon>Exophiala</taxon>
    </lineage>
</organism>
<dbReference type="AlphaFoldDB" id="A0A072PI72"/>
<dbReference type="EMBL" id="AMGV01000003">
    <property type="protein sequence ID" value="KEF59774.1"/>
    <property type="molecule type" value="Genomic_DNA"/>
</dbReference>
<evidence type="ECO:0000256" key="1">
    <source>
        <dbReference type="ARBA" id="ARBA00023002"/>
    </source>
</evidence>
<dbReference type="InterPro" id="IPR043143">
    <property type="entry name" value="Mal/L-sulf/L-lact_DH-like_NADP"/>
</dbReference>
<dbReference type="HOGENOM" id="CLU_2306120_0_0_1"/>
<dbReference type="GeneID" id="25279551"/>
<keyword evidence="3" id="KW-1185">Reference proteome</keyword>
<dbReference type="SUPFAM" id="SSF89733">
    <property type="entry name" value="L-sulfolactate dehydrogenase-like"/>
    <property type="match status" value="1"/>
</dbReference>
<reference evidence="2 3" key="1">
    <citation type="submission" date="2013-03" db="EMBL/GenBank/DDBJ databases">
        <title>The Genome Sequence of Exophiala aquamarina CBS 119918.</title>
        <authorList>
            <consortium name="The Broad Institute Genomics Platform"/>
            <person name="Cuomo C."/>
            <person name="de Hoog S."/>
            <person name="Gorbushina A."/>
            <person name="Walker B."/>
            <person name="Young S.K."/>
            <person name="Zeng Q."/>
            <person name="Gargeya S."/>
            <person name="Fitzgerald M."/>
            <person name="Haas B."/>
            <person name="Abouelleil A."/>
            <person name="Allen A.W."/>
            <person name="Alvarado L."/>
            <person name="Arachchi H.M."/>
            <person name="Berlin A.M."/>
            <person name="Chapman S.B."/>
            <person name="Gainer-Dewar J."/>
            <person name="Goldberg J."/>
            <person name="Griggs A."/>
            <person name="Gujja S."/>
            <person name="Hansen M."/>
            <person name="Howarth C."/>
            <person name="Imamovic A."/>
            <person name="Ireland A."/>
            <person name="Larimer J."/>
            <person name="McCowan C."/>
            <person name="Murphy C."/>
            <person name="Pearson M."/>
            <person name="Poon T.W."/>
            <person name="Priest M."/>
            <person name="Roberts A."/>
            <person name="Saif S."/>
            <person name="Shea T."/>
            <person name="Sisk P."/>
            <person name="Sykes S."/>
            <person name="Wortman J."/>
            <person name="Nusbaum C."/>
            <person name="Birren B."/>
        </authorList>
    </citation>
    <scope>NUCLEOTIDE SEQUENCE [LARGE SCALE GENOMIC DNA]</scope>
    <source>
        <strain evidence="2 3">CBS 119918</strain>
    </source>
</reference>
<dbReference type="Gene3D" id="1.10.1530.10">
    <property type="match status" value="1"/>
</dbReference>
<proteinExistence type="predicted"/>
<accession>A0A072PI72</accession>
<evidence type="ECO:0000313" key="2">
    <source>
        <dbReference type="EMBL" id="KEF59774.1"/>
    </source>
</evidence>
<dbReference type="Pfam" id="PF02615">
    <property type="entry name" value="Ldh_2"/>
    <property type="match status" value="1"/>
</dbReference>
<dbReference type="Gene3D" id="3.30.1370.60">
    <property type="entry name" value="Hypothetical oxidoreductase yiak, domain 2"/>
    <property type="match status" value="1"/>
</dbReference>
<evidence type="ECO:0000313" key="3">
    <source>
        <dbReference type="Proteomes" id="UP000027920"/>
    </source>
</evidence>
<name>A0A072PI72_9EURO</name>
<dbReference type="VEuPathDB" id="FungiDB:A1O9_04622"/>
<dbReference type="RefSeq" id="XP_013262364.1">
    <property type="nucleotide sequence ID" value="XM_013406910.1"/>
</dbReference>
<dbReference type="GO" id="GO:0016491">
    <property type="term" value="F:oxidoreductase activity"/>
    <property type="evidence" value="ECO:0007669"/>
    <property type="project" value="UniProtKB-KW"/>
</dbReference>
<dbReference type="InterPro" id="IPR003767">
    <property type="entry name" value="Malate/L-lactate_DH-like"/>
</dbReference>
<sequence>MEHLANDVTVVQLSISEATCLCSKALENAGYSTSDAEMITKHLVDAELRGGPFAGLARALSIIDHLQSSVTRSSKYIEVVREGAAFVRLDGHDAIGYLVA</sequence>